<protein>
    <submittedName>
        <fullName evidence="1">Uncharacterized protein</fullName>
    </submittedName>
</protein>
<dbReference type="Proteomes" id="UP000322530">
    <property type="component" value="Unassembled WGS sequence"/>
</dbReference>
<sequence>MEQTRKLIQITPAKGSPPFAIPLEKPYVRTYGDCIPSARTYTSPSSLQVYEPYFGDTPNPGKGLATLCNPRFSNEE</sequence>
<gene>
    <name evidence="1" type="ORF">KDI_04570</name>
</gene>
<dbReference type="AlphaFoldDB" id="A0A5A5T7C2"/>
<reference evidence="1 2" key="1">
    <citation type="submission" date="2019-01" db="EMBL/GenBank/DDBJ databases">
        <title>Draft genome sequence of Dictyobacter sp. Uno17.</title>
        <authorList>
            <person name="Wang C.M."/>
            <person name="Zheng Y."/>
            <person name="Sakai Y."/>
            <person name="Abe K."/>
            <person name="Yokota A."/>
            <person name="Yabe S."/>
        </authorList>
    </citation>
    <scope>NUCLEOTIDE SEQUENCE [LARGE SCALE GENOMIC DNA]</scope>
    <source>
        <strain evidence="1 2">Uno17</strain>
    </source>
</reference>
<proteinExistence type="predicted"/>
<comment type="caution">
    <text evidence="1">The sequence shown here is derived from an EMBL/GenBank/DDBJ whole genome shotgun (WGS) entry which is preliminary data.</text>
</comment>
<dbReference type="RefSeq" id="WP_149399937.1">
    <property type="nucleotide sequence ID" value="NZ_BIXY01000004.1"/>
</dbReference>
<name>A0A5A5T7C2_9CHLR</name>
<evidence type="ECO:0000313" key="2">
    <source>
        <dbReference type="Proteomes" id="UP000322530"/>
    </source>
</evidence>
<keyword evidence="2" id="KW-1185">Reference proteome</keyword>
<accession>A0A5A5T7C2</accession>
<organism evidence="1 2">
    <name type="scientific">Dictyobacter arantiisoli</name>
    <dbReference type="NCBI Taxonomy" id="2014874"/>
    <lineage>
        <taxon>Bacteria</taxon>
        <taxon>Bacillati</taxon>
        <taxon>Chloroflexota</taxon>
        <taxon>Ktedonobacteria</taxon>
        <taxon>Ktedonobacterales</taxon>
        <taxon>Dictyobacteraceae</taxon>
        <taxon>Dictyobacter</taxon>
    </lineage>
</organism>
<dbReference type="EMBL" id="BIXY01000004">
    <property type="protein sequence ID" value="GCF06893.1"/>
    <property type="molecule type" value="Genomic_DNA"/>
</dbReference>
<evidence type="ECO:0000313" key="1">
    <source>
        <dbReference type="EMBL" id="GCF06893.1"/>
    </source>
</evidence>